<proteinExistence type="predicted"/>
<accession>A0ABU0X4C4</accession>
<dbReference type="Proteomes" id="UP001225605">
    <property type="component" value="Unassembled WGS sequence"/>
</dbReference>
<dbReference type="RefSeq" id="WP_306746643.1">
    <property type="nucleotide sequence ID" value="NZ_NSDM01000006.1"/>
</dbReference>
<gene>
    <name evidence="1" type="ORF">CKY47_15995</name>
</gene>
<dbReference type="Gene3D" id="3.10.490.10">
    <property type="entry name" value="Gamma-glutamyl cyclotransferase-like"/>
    <property type="match status" value="1"/>
</dbReference>
<reference evidence="1 2" key="1">
    <citation type="submission" date="2017-06" db="EMBL/GenBank/DDBJ databases">
        <title>Cultured bacterium strain Saccharothrix yanglingensis Hhs.015.</title>
        <authorList>
            <person name="Xia Y."/>
        </authorList>
    </citation>
    <scope>NUCLEOTIDE SEQUENCE [LARGE SCALE GENOMIC DNA]</scope>
    <source>
        <strain evidence="1 2">Hhs.015</strain>
    </source>
</reference>
<keyword evidence="2" id="KW-1185">Reference proteome</keyword>
<dbReference type="EMBL" id="NSDM01000006">
    <property type="protein sequence ID" value="MDQ2585454.1"/>
    <property type="molecule type" value="Genomic_DNA"/>
</dbReference>
<comment type="caution">
    <text evidence="1">The sequence shown here is derived from an EMBL/GenBank/DDBJ whole genome shotgun (WGS) entry which is preliminary data.</text>
</comment>
<name>A0ABU0X4C4_9PSEU</name>
<organism evidence="1 2">
    <name type="scientific">Saccharothrix yanglingensis</name>
    <dbReference type="NCBI Taxonomy" id="659496"/>
    <lineage>
        <taxon>Bacteria</taxon>
        <taxon>Bacillati</taxon>
        <taxon>Actinomycetota</taxon>
        <taxon>Actinomycetes</taxon>
        <taxon>Pseudonocardiales</taxon>
        <taxon>Pseudonocardiaceae</taxon>
        <taxon>Saccharothrix</taxon>
    </lineage>
</organism>
<evidence type="ECO:0000313" key="1">
    <source>
        <dbReference type="EMBL" id="MDQ2585454.1"/>
    </source>
</evidence>
<evidence type="ECO:0000313" key="2">
    <source>
        <dbReference type="Proteomes" id="UP001225605"/>
    </source>
</evidence>
<protein>
    <submittedName>
        <fullName evidence="1">Histone deacetylase</fullName>
    </submittedName>
</protein>
<sequence>MSPRLVWYVSYGSNMHADRFACYLRGGRPAGAARDHPGCRDASPAARSRGLEVPGGIYFATWSPVWLGGRAFYDPDLPGTAAVRAHLITTGQFSDVAAQEMYRDPGVDLDLGGVLSARRHVLGEGRYETLVHLGEHDGHPALTFTAPWGAHEVAHTAPSAAYLAVLADGLRETHGWSADRVVAYLAAATPFWDAREIARLCDG</sequence>